<accession>A0ABN3UW28</accession>
<keyword evidence="1" id="KW-1133">Transmembrane helix</keyword>
<feature type="transmembrane region" description="Helical" evidence="1">
    <location>
        <begin position="184"/>
        <end position="202"/>
    </location>
</feature>
<dbReference type="PANTHER" id="PTHR35797:SF1">
    <property type="entry name" value="PROTEASE"/>
    <property type="match status" value="1"/>
</dbReference>
<reference evidence="3 4" key="1">
    <citation type="journal article" date="2019" name="Int. J. Syst. Evol. Microbiol.">
        <title>The Global Catalogue of Microorganisms (GCM) 10K type strain sequencing project: providing services to taxonomists for standard genome sequencing and annotation.</title>
        <authorList>
            <consortium name="The Broad Institute Genomics Platform"/>
            <consortium name="The Broad Institute Genome Sequencing Center for Infectious Disease"/>
            <person name="Wu L."/>
            <person name="Ma J."/>
        </authorList>
    </citation>
    <scope>NUCLEOTIDE SEQUENCE [LARGE SCALE GENOMIC DNA]</scope>
    <source>
        <strain evidence="3 4">JCM 8201</strain>
    </source>
</reference>
<keyword evidence="1" id="KW-0472">Membrane</keyword>
<feature type="transmembrane region" description="Helical" evidence="1">
    <location>
        <begin position="118"/>
        <end position="141"/>
    </location>
</feature>
<proteinExistence type="predicted"/>
<feature type="transmembrane region" description="Helical" evidence="1">
    <location>
        <begin position="238"/>
        <end position="256"/>
    </location>
</feature>
<feature type="transmembrane region" description="Helical" evidence="1">
    <location>
        <begin position="153"/>
        <end position="172"/>
    </location>
</feature>
<dbReference type="EMBL" id="BAAATZ010000047">
    <property type="protein sequence ID" value="GAA2738695.1"/>
    <property type="molecule type" value="Genomic_DNA"/>
</dbReference>
<comment type="caution">
    <text evidence="3">The sequence shown here is derived from an EMBL/GenBank/DDBJ whole genome shotgun (WGS) entry which is preliminary data.</text>
</comment>
<evidence type="ECO:0000256" key="1">
    <source>
        <dbReference type="SAM" id="Phobius"/>
    </source>
</evidence>
<feature type="transmembrane region" description="Helical" evidence="1">
    <location>
        <begin position="209"/>
        <end position="226"/>
    </location>
</feature>
<dbReference type="Pfam" id="PF02517">
    <property type="entry name" value="Rce1-like"/>
    <property type="match status" value="1"/>
</dbReference>
<dbReference type="PANTHER" id="PTHR35797">
    <property type="entry name" value="PROTEASE-RELATED"/>
    <property type="match status" value="1"/>
</dbReference>
<keyword evidence="4" id="KW-1185">Reference proteome</keyword>
<evidence type="ECO:0000259" key="2">
    <source>
        <dbReference type="Pfam" id="PF02517"/>
    </source>
</evidence>
<dbReference type="InterPro" id="IPR003675">
    <property type="entry name" value="Rce1/LyrA-like_dom"/>
</dbReference>
<protein>
    <recommendedName>
        <fullName evidence="2">CAAX prenyl protease 2/Lysostaphin resistance protein A-like domain-containing protein</fullName>
    </recommendedName>
</protein>
<feature type="domain" description="CAAX prenyl protease 2/Lysostaphin resistance protein A-like" evidence="2">
    <location>
        <begin position="120"/>
        <end position="221"/>
    </location>
</feature>
<dbReference type="InterPro" id="IPR042150">
    <property type="entry name" value="MmRce1-like"/>
</dbReference>
<organism evidence="3 4">
    <name type="scientific">Actinocorallia aurantiaca</name>
    <dbReference type="NCBI Taxonomy" id="46204"/>
    <lineage>
        <taxon>Bacteria</taxon>
        <taxon>Bacillati</taxon>
        <taxon>Actinomycetota</taxon>
        <taxon>Actinomycetes</taxon>
        <taxon>Streptosporangiales</taxon>
        <taxon>Thermomonosporaceae</taxon>
        <taxon>Actinocorallia</taxon>
    </lineage>
</organism>
<evidence type="ECO:0000313" key="4">
    <source>
        <dbReference type="Proteomes" id="UP001501842"/>
    </source>
</evidence>
<feature type="transmembrane region" description="Helical" evidence="1">
    <location>
        <begin position="86"/>
        <end position="106"/>
    </location>
</feature>
<feature type="transmembrane region" description="Helical" evidence="1">
    <location>
        <begin position="43"/>
        <end position="65"/>
    </location>
</feature>
<feature type="transmembrane region" description="Helical" evidence="1">
    <location>
        <begin position="12"/>
        <end position="37"/>
    </location>
</feature>
<sequence>MSSQGSGGRSVAVFVALVVAMSVVFYLAGPLLGALAGTGDGTLPASALMFVCPGLAAAFLVYRRVGARGLRQWLGSTLALRAGGGAAWYAVAVLLMPLIVVTAHLLSPQGGPAAPDSVQWSLLVPLAVVYLVSATGEELGWTGYATASLQRRYGVWGAGVLLGVVWAVWHIIPYWQAGHGPSWILWQCLFTVGFRILLVGSYDRAGASVPVVIVCHASYNVAWSLLTGSGAHYDPAATALLTLVLAGLLVVISKAVRPFRSLRNRFASGD</sequence>
<gene>
    <name evidence="3" type="ORF">GCM10010439_73520</name>
</gene>
<name>A0ABN3UW28_9ACTN</name>
<evidence type="ECO:0000313" key="3">
    <source>
        <dbReference type="EMBL" id="GAA2738695.1"/>
    </source>
</evidence>
<dbReference type="Proteomes" id="UP001501842">
    <property type="component" value="Unassembled WGS sequence"/>
</dbReference>
<dbReference type="RefSeq" id="WP_344458301.1">
    <property type="nucleotide sequence ID" value="NZ_BAAATZ010000047.1"/>
</dbReference>
<keyword evidence="1" id="KW-0812">Transmembrane</keyword>